<keyword evidence="2" id="KW-1185">Reference proteome</keyword>
<accession>A0ABP1AJ93</accession>
<reference evidence="1" key="1">
    <citation type="submission" date="2024-03" db="EMBL/GenBank/DDBJ databases">
        <authorList>
            <consortium name="ELIXIR-Norway"/>
            <consortium name="Elixir Norway"/>
        </authorList>
    </citation>
    <scope>NUCLEOTIDE SEQUENCE</scope>
</reference>
<sequence length="288" mass="33182">MKKLKIINRSGVAIQLKELIYGMQLGETISIAPDEERNYKCDRDFNDRRICLDLPLQYPINRRCIFLNCYFIDANKIAYVRKGDGNRWFVDPVHRAAKLVRKHVYNSTVSPIALVECVLEQIGETRRVPGTMDAARWTAWSEITVRSRTKHMLIVDPVAVEKGNRRYFVRRGGGPPLFGSIDDVMLRQQNNNVNGNICEIKMRQSNEYVEVKENSHGMLELTSSWRPPFLVLTKKFQLAILRGVLLNKLYESPNWSWIPTTWNPTIGCGILVCVSRCSNVCCKAFRQD</sequence>
<dbReference type="Proteomes" id="UP001497522">
    <property type="component" value="Chromosome 13"/>
</dbReference>
<evidence type="ECO:0000313" key="2">
    <source>
        <dbReference type="Proteomes" id="UP001497522"/>
    </source>
</evidence>
<organism evidence="1 2">
    <name type="scientific">Sphagnum jensenii</name>
    <dbReference type="NCBI Taxonomy" id="128206"/>
    <lineage>
        <taxon>Eukaryota</taxon>
        <taxon>Viridiplantae</taxon>
        <taxon>Streptophyta</taxon>
        <taxon>Embryophyta</taxon>
        <taxon>Bryophyta</taxon>
        <taxon>Sphagnophytina</taxon>
        <taxon>Sphagnopsida</taxon>
        <taxon>Sphagnales</taxon>
        <taxon>Sphagnaceae</taxon>
        <taxon>Sphagnum</taxon>
    </lineage>
</organism>
<protein>
    <submittedName>
        <fullName evidence="1">Uncharacterized protein</fullName>
    </submittedName>
</protein>
<gene>
    <name evidence="1" type="ORF">CSSPJE1EN2_LOCUS5618</name>
</gene>
<evidence type="ECO:0000313" key="1">
    <source>
        <dbReference type="EMBL" id="CAK9862623.1"/>
    </source>
</evidence>
<name>A0ABP1AJ93_9BRYO</name>
<dbReference type="EMBL" id="OZ023714">
    <property type="protein sequence ID" value="CAK9862623.1"/>
    <property type="molecule type" value="Genomic_DNA"/>
</dbReference>
<proteinExistence type="predicted"/>